<dbReference type="Proteomes" id="UP001374893">
    <property type="component" value="Chromosome"/>
</dbReference>
<evidence type="ECO:0000313" key="4">
    <source>
        <dbReference type="Proteomes" id="UP001374893"/>
    </source>
</evidence>
<dbReference type="SMART" id="SM00530">
    <property type="entry name" value="HTH_XRE"/>
    <property type="match status" value="1"/>
</dbReference>
<dbReference type="PROSITE" id="PS50943">
    <property type="entry name" value="HTH_CROC1"/>
    <property type="match status" value="1"/>
</dbReference>
<dbReference type="GO" id="GO:0003677">
    <property type="term" value="F:DNA binding"/>
    <property type="evidence" value="ECO:0007669"/>
    <property type="project" value="UniProtKB-KW"/>
</dbReference>
<evidence type="ECO:0000313" key="3">
    <source>
        <dbReference type="EMBL" id="BCX46885.1"/>
    </source>
</evidence>
<dbReference type="EMBL" id="AP024702">
    <property type="protein sequence ID" value="BCX46885.1"/>
    <property type="molecule type" value="Genomic_DNA"/>
</dbReference>
<sequence>MPRKLEPGIRNRIKEFRASEEGMTQQFLADHVGVTRQTIVALEAEGYTPSLTLALRIAQLFGKSVEEVFWIDE</sequence>
<accession>A0ABN6H019</accession>
<dbReference type="InterPro" id="IPR010982">
    <property type="entry name" value="Lambda_DNA-bd_dom_sf"/>
</dbReference>
<evidence type="ECO:0000259" key="2">
    <source>
        <dbReference type="PROSITE" id="PS50943"/>
    </source>
</evidence>
<reference evidence="3 4" key="1">
    <citation type="submission" date="2021-06" db="EMBL/GenBank/DDBJ databases">
        <title>Complete genome of Haloferula helveola possessing various polysaccharide degrading enzymes.</title>
        <authorList>
            <person name="Takami H."/>
            <person name="Huang C."/>
            <person name="Hamasaki K."/>
        </authorList>
    </citation>
    <scope>NUCLEOTIDE SEQUENCE [LARGE SCALE GENOMIC DNA]</scope>
    <source>
        <strain evidence="3 4">CN-1</strain>
    </source>
</reference>
<organism evidence="3 4">
    <name type="scientific">Haloferula helveola</name>
    <dbReference type="NCBI Taxonomy" id="490095"/>
    <lineage>
        <taxon>Bacteria</taxon>
        <taxon>Pseudomonadati</taxon>
        <taxon>Verrucomicrobiota</taxon>
        <taxon>Verrucomicrobiia</taxon>
        <taxon>Verrucomicrobiales</taxon>
        <taxon>Verrucomicrobiaceae</taxon>
        <taxon>Haloferula</taxon>
    </lineage>
</organism>
<feature type="domain" description="HTH cro/C1-type" evidence="2">
    <location>
        <begin position="13"/>
        <end position="68"/>
    </location>
</feature>
<dbReference type="CDD" id="cd00093">
    <property type="entry name" value="HTH_XRE"/>
    <property type="match status" value="1"/>
</dbReference>
<name>A0ABN6H019_9BACT</name>
<keyword evidence="4" id="KW-1185">Reference proteome</keyword>
<gene>
    <name evidence="3" type="primary">ygzD</name>
    <name evidence="3" type="ORF">HAHE_07930</name>
</gene>
<dbReference type="SUPFAM" id="SSF47413">
    <property type="entry name" value="lambda repressor-like DNA-binding domains"/>
    <property type="match status" value="1"/>
</dbReference>
<protein>
    <submittedName>
        <fullName evidence="3">DNA-binding transcriptional regulator</fullName>
    </submittedName>
</protein>
<proteinExistence type="predicted"/>
<dbReference type="InterPro" id="IPR001387">
    <property type="entry name" value="Cro/C1-type_HTH"/>
</dbReference>
<dbReference type="Gene3D" id="1.10.260.40">
    <property type="entry name" value="lambda repressor-like DNA-binding domains"/>
    <property type="match status" value="1"/>
</dbReference>
<dbReference type="RefSeq" id="WP_338688805.1">
    <property type="nucleotide sequence ID" value="NZ_AP024702.1"/>
</dbReference>
<dbReference type="Pfam" id="PF01381">
    <property type="entry name" value="HTH_3"/>
    <property type="match status" value="1"/>
</dbReference>
<dbReference type="PANTHER" id="PTHR46558">
    <property type="entry name" value="TRACRIPTIONAL REGULATORY PROTEIN-RELATED-RELATED"/>
    <property type="match status" value="1"/>
</dbReference>
<keyword evidence="1 3" id="KW-0238">DNA-binding</keyword>
<evidence type="ECO:0000256" key="1">
    <source>
        <dbReference type="ARBA" id="ARBA00023125"/>
    </source>
</evidence>
<dbReference type="PANTHER" id="PTHR46558:SF4">
    <property type="entry name" value="DNA-BIDING PHAGE PROTEIN"/>
    <property type="match status" value="1"/>
</dbReference>